<dbReference type="EMBL" id="DVHE01000058">
    <property type="protein sequence ID" value="HIR51165.1"/>
    <property type="molecule type" value="Genomic_DNA"/>
</dbReference>
<dbReference type="GO" id="GO:0005886">
    <property type="term" value="C:plasma membrane"/>
    <property type="evidence" value="ECO:0007669"/>
    <property type="project" value="UniProtKB-SubCell"/>
</dbReference>
<keyword evidence="5 8" id="KW-0812">Transmembrane</keyword>
<keyword evidence="4" id="KW-1003">Cell membrane</keyword>
<reference evidence="9" key="1">
    <citation type="submission" date="2020-10" db="EMBL/GenBank/DDBJ databases">
        <authorList>
            <person name="Gilroy R."/>
        </authorList>
    </citation>
    <scope>NUCLEOTIDE SEQUENCE</scope>
    <source>
        <strain evidence="9">ChiBcec15-4380</strain>
    </source>
</reference>
<comment type="similarity">
    <text evidence="2">Belongs to the binding-protein-dependent transport system permease family. FecCD subfamily.</text>
</comment>
<dbReference type="Gene3D" id="1.10.3470.10">
    <property type="entry name" value="ABC transporter involved in vitamin B12 uptake, BtuC"/>
    <property type="match status" value="1"/>
</dbReference>
<feature type="transmembrane region" description="Helical" evidence="8">
    <location>
        <begin position="265"/>
        <end position="290"/>
    </location>
</feature>
<evidence type="ECO:0000256" key="4">
    <source>
        <dbReference type="ARBA" id="ARBA00022475"/>
    </source>
</evidence>
<keyword evidence="6 8" id="KW-1133">Transmembrane helix</keyword>
<feature type="transmembrane region" description="Helical" evidence="8">
    <location>
        <begin position="87"/>
        <end position="108"/>
    </location>
</feature>
<dbReference type="InterPro" id="IPR037294">
    <property type="entry name" value="ABC_BtuC-like"/>
</dbReference>
<keyword evidence="3" id="KW-0813">Transport</keyword>
<dbReference type="FunFam" id="1.10.3470.10:FF:000001">
    <property type="entry name" value="Vitamin B12 ABC transporter permease BtuC"/>
    <property type="match status" value="1"/>
</dbReference>
<name>A0A9D1DIC3_9FIRM</name>
<dbReference type="GO" id="GO:0022857">
    <property type="term" value="F:transmembrane transporter activity"/>
    <property type="evidence" value="ECO:0007669"/>
    <property type="project" value="InterPro"/>
</dbReference>
<gene>
    <name evidence="9" type="ORF">IAA53_07755</name>
</gene>
<dbReference type="PANTHER" id="PTHR30472">
    <property type="entry name" value="FERRIC ENTEROBACTIN TRANSPORT SYSTEM PERMEASE PROTEIN"/>
    <property type="match status" value="1"/>
</dbReference>
<dbReference type="AlphaFoldDB" id="A0A9D1DIC3"/>
<dbReference type="SUPFAM" id="SSF81345">
    <property type="entry name" value="ABC transporter involved in vitamin B12 uptake, BtuC"/>
    <property type="match status" value="1"/>
</dbReference>
<feature type="transmembrane region" description="Helical" evidence="8">
    <location>
        <begin position="144"/>
        <end position="163"/>
    </location>
</feature>
<evidence type="ECO:0000256" key="1">
    <source>
        <dbReference type="ARBA" id="ARBA00004651"/>
    </source>
</evidence>
<dbReference type="Proteomes" id="UP000824239">
    <property type="component" value="Unassembled WGS sequence"/>
</dbReference>
<feature type="transmembrane region" description="Helical" evidence="8">
    <location>
        <begin position="175"/>
        <end position="197"/>
    </location>
</feature>
<evidence type="ECO:0000256" key="6">
    <source>
        <dbReference type="ARBA" id="ARBA00022989"/>
    </source>
</evidence>
<feature type="transmembrane region" description="Helical" evidence="8">
    <location>
        <begin position="310"/>
        <end position="330"/>
    </location>
</feature>
<protein>
    <submittedName>
        <fullName evidence="9">Iron ABC transporter permease</fullName>
    </submittedName>
</protein>
<evidence type="ECO:0000256" key="2">
    <source>
        <dbReference type="ARBA" id="ARBA00007935"/>
    </source>
</evidence>
<evidence type="ECO:0000256" key="7">
    <source>
        <dbReference type="ARBA" id="ARBA00023136"/>
    </source>
</evidence>
<feature type="transmembrane region" description="Helical" evidence="8">
    <location>
        <begin position="16"/>
        <end position="38"/>
    </location>
</feature>
<dbReference type="GO" id="GO:0033214">
    <property type="term" value="P:siderophore-iron import into cell"/>
    <property type="evidence" value="ECO:0007669"/>
    <property type="project" value="TreeGrafter"/>
</dbReference>
<feature type="transmembrane region" description="Helical" evidence="8">
    <location>
        <begin position="337"/>
        <end position="354"/>
    </location>
</feature>
<evidence type="ECO:0000313" key="9">
    <source>
        <dbReference type="EMBL" id="HIR51165.1"/>
    </source>
</evidence>
<evidence type="ECO:0000256" key="8">
    <source>
        <dbReference type="SAM" id="Phobius"/>
    </source>
</evidence>
<keyword evidence="7 8" id="KW-0472">Membrane</keyword>
<evidence type="ECO:0000256" key="3">
    <source>
        <dbReference type="ARBA" id="ARBA00022448"/>
    </source>
</evidence>
<evidence type="ECO:0000256" key="5">
    <source>
        <dbReference type="ARBA" id="ARBA00022692"/>
    </source>
</evidence>
<dbReference type="CDD" id="cd06550">
    <property type="entry name" value="TM_ABC_iron-siderophores_like"/>
    <property type="match status" value="1"/>
</dbReference>
<dbReference type="Pfam" id="PF01032">
    <property type="entry name" value="FecCD"/>
    <property type="match status" value="1"/>
</dbReference>
<evidence type="ECO:0000313" key="10">
    <source>
        <dbReference type="Proteomes" id="UP000824239"/>
    </source>
</evidence>
<feature type="transmembrane region" description="Helical" evidence="8">
    <location>
        <begin position="217"/>
        <end position="237"/>
    </location>
</feature>
<comment type="caution">
    <text evidence="9">The sequence shown here is derived from an EMBL/GenBank/DDBJ whole genome shotgun (WGS) entry which is preliminary data.</text>
</comment>
<dbReference type="InterPro" id="IPR000522">
    <property type="entry name" value="ABC_transptr_permease_BtuC"/>
</dbReference>
<feature type="transmembrane region" description="Helical" evidence="8">
    <location>
        <begin position="115"/>
        <end position="138"/>
    </location>
</feature>
<proteinExistence type="inferred from homology"/>
<sequence>MGRGPGQKGLLPGVPLYIVTIIVLAAALVFSLLAAVTFGTMDLPLSDVYTVLLYRLRHALLGTPFPEAWAPGTAMHDVVWLIRLPRLVLAAAVGMALSVSGVVMQAIVKNPLADPYILGISSGASLGATVAVLLGVGAAFGSNYVGMMSFLGAFGVSMAVITLANIGGRATSVKLLLSGSALSAICSAFSSFIIYLADSDHATTQVVRWTMGSLAAAEWPGNGVMCLMAVGGTLFFLTQFRTLDLMLLGDESAITLGTDLHRWRVLYLVVSSLMVGFAVYSAGVIGFVGLVVPHVTRIFFGTAHKKLVPIAALGGAIFLVWADVLCRTILPGNEMPIGILTSVLGAPVFVFLMARKRYGFGGRE</sequence>
<accession>A0A9D1DIC3</accession>
<organism evidence="9 10">
    <name type="scientific">Candidatus Avoscillospira avicola</name>
    <dbReference type="NCBI Taxonomy" id="2840706"/>
    <lineage>
        <taxon>Bacteria</taxon>
        <taxon>Bacillati</taxon>
        <taxon>Bacillota</taxon>
        <taxon>Clostridia</taxon>
        <taxon>Eubacteriales</taxon>
        <taxon>Oscillospiraceae</taxon>
        <taxon>Oscillospiraceae incertae sedis</taxon>
        <taxon>Candidatus Avoscillospira</taxon>
    </lineage>
</organism>
<dbReference type="PANTHER" id="PTHR30472:SF25">
    <property type="entry name" value="ABC TRANSPORTER PERMEASE PROTEIN MJ0876-RELATED"/>
    <property type="match status" value="1"/>
</dbReference>
<comment type="subcellular location">
    <subcellularLocation>
        <location evidence="1">Cell membrane</location>
        <topology evidence="1">Multi-pass membrane protein</topology>
    </subcellularLocation>
</comment>
<reference evidence="9" key="2">
    <citation type="journal article" date="2021" name="PeerJ">
        <title>Extensive microbial diversity within the chicken gut microbiome revealed by metagenomics and culture.</title>
        <authorList>
            <person name="Gilroy R."/>
            <person name="Ravi A."/>
            <person name="Getino M."/>
            <person name="Pursley I."/>
            <person name="Horton D.L."/>
            <person name="Alikhan N.F."/>
            <person name="Baker D."/>
            <person name="Gharbi K."/>
            <person name="Hall N."/>
            <person name="Watson M."/>
            <person name="Adriaenssens E.M."/>
            <person name="Foster-Nyarko E."/>
            <person name="Jarju S."/>
            <person name="Secka A."/>
            <person name="Antonio M."/>
            <person name="Oren A."/>
            <person name="Chaudhuri R.R."/>
            <person name="La Ragione R."/>
            <person name="Hildebrand F."/>
            <person name="Pallen M.J."/>
        </authorList>
    </citation>
    <scope>NUCLEOTIDE SEQUENCE</scope>
    <source>
        <strain evidence="9">ChiBcec15-4380</strain>
    </source>
</reference>